<feature type="signal peptide" evidence="1">
    <location>
        <begin position="1"/>
        <end position="22"/>
    </location>
</feature>
<evidence type="ECO:0008006" key="4">
    <source>
        <dbReference type="Google" id="ProtNLM"/>
    </source>
</evidence>
<dbReference type="EMBL" id="JAJADR010000005">
    <property type="protein sequence ID" value="MCB2409815.1"/>
    <property type="molecule type" value="Genomic_DNA"/>
</dbReference>
<evidence type="ECO:0000313" key="3">
    <source>
        <dbReference type="Proteomes" id="UP001165296"/>
    </source>
</evidence>
<evidence type="ECO:0000256" key="1">
    <source>
        <dbReference type="SAM" id="SignalP"/>
    </source>
</evidence>
<dbReference type="Proteomes" id="UP001165296">
    <property type="component" value="Unassembled WGS sequence"/>
</dbReference>
<gene>
    <name evidence="2" type="ORF">LGH74_17630</name>
</gene>
<name>A0ABS8AUA8_9BACT</name>
<dbReference type="RefSeq" id="WP_226177645.1">
    <property type="nucleotide sequence ID" value="NZ_JAJADR010000005.1"/>
</dbReference>
<organism evidence="2 3">
    <name type="scientific">Hymenobacter lucidus</name>
    <dbReference type="NCBI Taxonomy" id="2880930"/>
    <lineage>
        <taxon>Bacteria</taxon>
        <taxon>Pseudomonadati</taxon>
        <taxon>Bacteroidota</taxon>
        <taxon>Cytophagia</taxon>
        <taxon>Cytophagales</taxon>
        <taxon>Hymenobacteraceae</taxon>
        <taxon>Hymenobacter</taxon>
    </lineage>
</organism>
<proteinExistence type="predicted"/>
<protein>
    <recommendedName>
        <fullName evidence="4">DUF4907 domain-containing protein</fullName>
    </recommendedName>
</protein>
<feature type="chain" id="PRO_5045090237" description="DUF4907 domain-containing protein" evidence="1">
    <location>
        <begin position="23"/>
        <end position="106"/>
    </location>
</feature>
<keyword evidence="3" id="KW-1185">Reference proteome</keyword>
<comment type="caution">
    <text evidence="2">The sequence shown here is derived from an EMBL/GenBank/DDBJ whole genome shotgun (WGS) entry which is preliminary data.</text>
</comment>
<keyword evidence="1" id="KW-0732">Signal</keyword>
<reference evidence="2" key="1">
    <citation type="submission" date="2021-10" db="EMBL/GenBank/DDBJ databases">
        <authorList>
            <person name="Dean J.D."/>
            <person name="Kim M.K."/>
            <person name="Newey C.N."/>
            <person name="Stoker T.S."/>
            <person name="Thompson D.W."/>
            <person name="Grose J.H."/>
        </authorList>
    </citation>
    <scope>NUCLEOTIDE SEQUENCE</scope>
    <source>
        <strain evidence="2">BT178</strain>
    </source>
</reference>
<accession>A0ABS8AUA8</accession>
<sequence>MKKLILVATFFLCLAVPPGAQAQTTGKTVVVRLFEAPSSRLYISYGDGKTELQELAGITGKKEQKENTEQLQRIIDRLYAEGYRLVNSFGSSQASAPVSTLVFRKD</sequence>
<evidence type="ECO:0000313" key="2">
    <source>
        <dbReference type="EMBL" id="MCB2409815.1"/>
    </source>
</evidence>